<dbReference type="Proteomes" id="UP000702952">
    <property type="component" value="Unassembled WGS sequence"/>
</dbReference>
<reference evidence="2" key="1">
    <citation type="journal article" date="2020" name="Science">
        <title>Unexpected conservation and global transmission of agrobacterial virulence plasmids.</title>
        <authorList>
            <person name="Weisberg A.J."/>
            <person name="Davis E.W. 2nd"/>
            <person name="Tabima J."/>
            <person name="Belcher M.S."/>
            <person name="Miller M."/>
            <person name="Kuo C.H."/>
            <person name="Loper J.E."/>
            <person name="Grunwald N.J."/>
            <person name="Putnam M.L."/>
            <person name="Chang J.H."/>
        </authorList>
    </citation>
    <scope>NUCLEOTIDE SEQUENCE</scope>
    <source>
        <strain evidence="2">17-1853-1a</strain>
    </source>
</reference>
<dbReference type="EMBL" id="JAAMAY010000043">
    <property type="protein sequence ID" value="NTC32039.1"/>
    <property type="molecule type" value="Genomic_DNA"/>
</dbReference>
<accession>A0AA44FBX1</accession>
<evidence type="ECO:0000259" key="1">
    <source>
        <dbReference type="PROSITE" id="PS51332"/>
    </source>
</evidence>
<proteinExistence type="predicted"/>
<feature type="domain" description="B12-binding" evidence="1">
    <location>
        <begin position="6"/>
        <end position="145"/>
    </location>
</feature>
<gene>
    <name evidence="2" type="ORF">G6M46_28265</name>
</gene>
<sequence length="145" mass="16094">MKDEDPGKIIIAVTESDAHVVGNRILELALVKEGFRVINLGVCTSGIEIAEAYRSKRNVLAIAIGSINGHGAADLRTFGMIKRNYQLSCPVFFGGYLEVGRRAKAEDYSAEELETLGLDDILDDIPQLITKLKALRQRWRQLRHG</sequence>
<protein>
    <recommendedName>
        <fullName evidence="1">B12-binding domain-containing protein</fullName>
    </recommendedName>
</protein>
<dbReference type="AlphaFoldDB" id="A0AA44FBX1"/>
<evidence type="ECO:0000313" key="2">
    <source>
        <dbReference type="EMBL" id="NTC32039.1"/>
    </source>
</evidence>
<dbReference type="RefSeq" id="WP_174021521.1">
    <property type="nucleotide sequence ID" value="NZ_JAAMAW010000022.1"/>
</dbReference>
<comment type="caution">
    <text evidence="2">The sequence shown here is derived from an EMBL/GenBank/DDBJ whole genome shotgun (WGS) entry which is preliminary data.</text>
</comment>
<organism evidence="2 3">
    <name type="scientific">Agrobacterium tumefaciens</name>
    <dbReference type="NCBI Taxonomy" id="358"/>
    <lineage>
        <taxon>Bacteria</taxon>
        <taxon>Pseudomonadati</taxon>
        <taxon>Pseudomonadota</taxon>
        <taxon>Alphaproteobacteria</taxon>
        <taxon>Hyphomicrobiales</taxon>
        <taxon>Rhizobiaceae</taxon>
        <taxon>Rhizobium/Agrobacterium group</taxon>
        <taxon>Agrobacterium</taxon>
        <taxon>Agrobacterium tumefaciens complex</taxon>
    </lineage>
</organism>
<name>A0AA44FBX1_AGRTU</name>
<dbReference type="InterPro" id="IPR006158">
    <property type="entry name" value="Cobalamin-bd"/>
</dbReference>
<dbReference type="Gene3D" id="3.40.50.280">
    <property type="entry name" value="Cobalamin-binding domain"/>
    <property type="match status" value="1"/>
</dbReference>
<dbReference type="InterPro" id="IPR036724">
    <property type="entry name" value="Cobalamin-bd_sf"/>
</dbReference>
<dbReference type="PROSITE" id="PS51332">
    <property type="entry name" value="B12_BINDING"/>
    <property type="match status" value="1"/>
</dbReference>
<evidence type="ECO:0000313" key="3">
    <source>
        <dbReference type="Proteomes" id="UP000702952"/>
    </source>
</evidence>
<dbReference type="SUPFAM" id="SSF52242">
    <property type="entry name" value="Cobalamin (vitamin B12)-binding domain"/>
    <property type="match status" value="1"/>
</dbReference>
<dbReference type="GO" id="GO:0046872">
    <property type="term" value="F:metal ion binding"/>
    <property type="evidence" value="ECO:0007669"/>
    <property type="project" value="InterPro"/>
</dbReference>
<dbReference type="GO" id="GO:0031419">
    <property type="term" value="F:cobalamin binding"/>
    <property type="evidence" value="ECO:0007669"/>
    <property type="project" value="InterPro"/>
</dbReference>